<accession>A0ABT5IXV2</accession>
<dbReference type="RefSeq" id="WP_272750860.1">
    <property type="nucleotide sequence ID" value="NZ_JAQQLF010000005.1"/>
</dbReference>
<sequence>MIRTTLFAALFATAGAAFAAPVSYNIDPTHTYASYEVNHLGLSVQAGTFTKISGKLTVDEAAKTGAVDVAIDAASLQTFLGDRDKHLKSADFFNVEKFPTLTYKSTAVEFKNGKPAAVKGNLTLLGVTKPVTLKLVNVTKAKHPMTGAENWGANAVATIKRSEFGMKTFLPAISDDVKLNIVLEAAKAE</sequence>
<comment type="caution">
    <text evidence="3">The sequence shown here is derived from an EMBL/GenBank/DDBJ whole genome shotgun (WGS) entry which is preliminary data.</text>
</comment>
<feature type="signal peptide" evidence="1">
    <location>
        <begin position="1"/>
        <end position="19"/>
    </location>
</feature>
<dbReference type="PANTHER" id="PTHR34406:SF1">
    <property type="entry name" value="PROTEIN YCEI"/>
    <property type="match status" value="1"/>
</dbReference>
<evidence type="ECO:0000259" key="2">
    <source>
        <dbReference type="SMART" id="SM00867"/>
    </source>
</evidence>
<dbReference type="Proteomes" id="UP001219956">
    <property type="component" value="Unassembled WGS sequence"/>
</dbReference>
<evidence type="ECO:0000313" key="3">
    <source>
        <dbReference type="EMBL" id="MDC7716449.1"/>
    </source>
</evidence>
<dbReference type="Pfam" id="PF04264">
    <property type="entry name" value="YceI"/>
    <property type="match status" value="1"/>
</dbReference>
<name>A0ABT5IXV2_9NEIS</name>
<proteinExistence type="predicted"/>
<dbReference type="SUPFAM" id="SSF101874">
    <property type="entry name" value="YceI-like"/>
    <property type="match status" value="1"/>
</dbReference>
<protein>
    <submittedName>
        <fullName evidence="3">YceI family protein</fullName>
    </submittedName>
</protein>
<reference evidence="3 4" key="1">
    <citation type="submission" date="2023-01" db="EMBL/GenBank/DDBJ databases">
        <title>Novel species of the genus Vogesella isolated from rivers.</title>
        <authorList>
            <person name="Lu H."/>
        </authorList>
    </citation>
    <scope>NUCLEOTIDE SEQUENCE [LARGE SCALE GENOMIC DNA]</scope>
    <source>
        <strain evidence="3 4">DC21W</strain>
    </source>
</reference>
<dbReference type="EMBL" id="JAQQLF010000005">
    <property type="protein sequence ID" value="MDC7716449.1"/>
    <property type="molecule type" value="Genomic_DNA"/>
</dbReference>
<feature type="chain" id="PRO_5046507959" evidence="1">
    <location>
        <begin position="20"/>
        <end position="189"/>
    </location>
</feature>
<dbReference type="InterPro" id="IPR036761">
    <property type="entry name" value="TTHA0802/YceI-like_sf"/>
</dbReference>
<dbReference type="InterPro" id="IPR007372">
    <property type="entry name" value="Lipid/polyisoprenoid-bd_YceI"/>
</dbReference>
<gene>
    <name evidence="3" type="ORF">PQU95_04365</name>
</gene>
<dbReference type="Gene3D" id="2.40.128.110">
    <property type="entry name" value="Lipid/polyisoprenoid-binding, YceI-like"/>
    <property type="match status" value="1"/>
</dbReference>
<organism evidence="3 4">
    <name type="scientific">Vogesella aquatica</name>
    <dbReference type="NCBI Taxonomy" id="2984206"/>
    <lineage>
        <taxon>Bacteria</taxon>
        <taxon>Pseudomonadati</taxon>
        <taxon>Pseudomonadota</taxon>
        <taxon>Betaproteobacteria</taxon>
        <taxon>Neisseriales</taxon>
        <taxon>Chromobacteriaceae</taxon>
        <taxon>Vogesella</taxon>
    </lineage>
</organism>
<feature type="domain" description="Lipid/polyisoprenoid-binding YceI-like" evidence="2">
    <location>
        <begin position="23"/>
        <end position="186"/>
    </location>
</feature>
<dbReference type="SMART" id="SM00867">
    <property type="entry name" value="YceI"/>
    <property type="match status" value="1"/>
</dbReference>
<evidence type="ECO:0000256" key="1">
    <source>
        <dbReference type="SAM" id="SignalP"/>
    </source>
</evidence>
<dbReference type="PANTHER" id="PTHR34406">
    <property type="entry name" value="PROTEIN YCEI"/>
    <property type="match status" value="1"/>
</dbReference>
<keyword evidence="4" id="KW-1185">Reference proteome</keyword>
<evidence type="ECO:0000313" key="4">
    <source>
        <dbReference type="Proteomes" id="UP001219956"/>
    </source>
</evidence>
<keyword evidence="1" id="KW-0732">Signal</keyword>